<protein>
    <submittedName>
        <fullName evidence="1">Uncharacterized protein</fullName>
    </submittedName>
</protein>
<gene>
    <name evidence="1" type="ORF">LCGC14_1705420</name>
</gene>
<name>A0A0F9JXA5_9ZZZZ</name>
<reference evidence="1" key="1">
    <citation type="journal article" date="2015" name="Nature">
        <title>Complex archaea that bridge the gap between prokaryotes and eukaryotes.</title>
        <authorList>
            <person name="Spang A."/>
            <person name="Saw J.H."/>
            <person name="Jorgensen S.L."/>
            <person name="Zaremba-Niedzwiedzka K."/>
            <person name="Martijn J."/>
            <person name="Lind A.E."/>
            <person name="van Eijk R."/>
            <person name="Schleper C."/>
            <person name="Guy L."/>
            <person name="Ettema T.J."/>
        </authorList>
    </citation>
    <scope>NUCLEOTIDE SEQUENCE</scope>
</reference>
<comment type="caution">
    <text evidence="1">The sequence shown here is derived from an EMBL/GenBank/DDBJ whole genome shotgun (WGS) entry which is preliminary data.</text>
</comment>
<evidence type="ECO:0000313" key="1">
    <source>
        <dbReference type="EMBL" id="KKM14513.1"/>
    </source>
</evidence>
<organism evidence="1">
    <name type="scientific">marine sediment metagenome</name>
    <dbReference type="NCBI Taxonomy" id="412755"/>
    <lineage>
        <taxon>unclassified sequences</taxon>
        <taxon>metagenomes</taxon>
        <taxon>ecological metagenomes</taxon>
    </lineage>
</organism>
<accession>A0A0F9JXA5</accession>
<proteinExistence type="predicted"/>
<sequence length="58" mass="6837">MRPRQVKEIRTALFPAQTACMRVTSPSRYVPDMVKYKHQYQGHTAPRRCRRCGESEQV</sequence>
<dbReference type="AlphaFoldDB" id="A0A0F9JXA5"/>
<dbReference type="EMBL" id="LAZR01015129">
    <property type="protein sequence ID" value="KKM14513.1"/>
    <property type="molecule type" value="Genomic_DNA"/>
</dbReference>